<comment type="catalytic activity">
    <reaction evidence="1">
        <text>ATP + protein L-histidine = ADP + protein N-phospho-L-histidine.</text>
        <dbReference type="EC" id="2.7.13.3"/>
    </reaction>
</comment>
<evidence type="ECO:0000256" key="6">
    <source>
        <dbReference type="ARBA" id="ARBA00022679"/>
    </source>
</evidence>
<evidence type="ECO:0000256" key="14">
    <source>
        <dbReference type="SAM" id="Coils"/>
    </source>
</evidence>
<dbReference type="FunFam" id="1.10.287.130:FF:000001">
    <property type="entry name" value="Two-component sensor histidine kinase"/>
    <property type="match status" value="1"/>
</dbReference>
<comment type="subcellular location">
    <subcellularLocation>
        <location evidence="2">Cell membrane</location>
        <topology evidence="2">Multi-pass membrane protein</topology>
    </subcellularLocation>
</comment>
<dbReference type="PANTHER" id="PTHR45528">
    <property type="entry name" value="SENSOR HISTIDINE KINASE CPXA"/>
    <property type="match status" value="1"/>
</dbReference>
<dbReference type="PROSITE" id="PS50885">
    <property type="entry name" value="HAMP"/>
    <property type="match status" value="1"/>
</dbReference>
<keyword evidence="8" id="KW-0547">Nucleotide-binding</keyword>
<keyword evidence="7 15" id="KW-0812">Transmembrane</keyword>
<evidence type="ECO:0000313" key="19">
    <source>
        <dbReference type="Proteomes" id="UP000823886"/>
    </source>
</evidence>
<dbReference type="CDD" id="cd00082">
    <property type="entry name" value="HisKA"/>
    <property type="match status" value="1"/>
</dbReference>
<dbReference type="GO" id="GO:0005524">
    <property type="term" value="F:ATP binding"/>
    <property type="evidence" value="ECO:0007669"/>
    <property type="project" value="UniProtKB-KW"/>
</dbReference>
<dbReference type="SUPFAM" id="SSF47384">
    <property type="entry name" value="Homodimeric domain of signal transducing histidine kinase"/>
    <property type="match status" value="1"/>
</dbReference>
<keyword evidence="12" id="KW-0902">Two-component regulatory system</keyword>
<dbReference type="SMART" id="SM00304">
    <property type="entry name" value="HAMP"/>
    <property type="match status" value="1"/>
</dbReference>
<keyword evidence="13 15" id="KW-0472">Membrane</keyword>
<dbReference type="Gene3D" id="3.30.565.10">
    <property type="entry name" value="Histidine kinase-like ATPase, C-terminal domain"/>
    <property type="match status" value="1"/>
</dbReference>
<keyword evidence="11 15" id="KW-1133">Transmembrane helix</keyword>
<evidence type="ECO:0000259" key="16">
    <source>
        <dbReference type="PROSITE" id="PS50109"/>
    </source>
</evidence>
<dbReference type="AlphaFoldDB" id="A0A9D2TBN8"/>
<evidence type="ECO:0000256" key="2">
    <source>
        <dbReference type="ARBA" id="ARBA00004651"/>
    </source>
</evidence>
<evidence type="ECO:0000256" key="3">
    <source>
        <dbReference type="ARBA" id="ARBA00012438"/>
    </source>
</evidence>
<dbReference type="InterPro" id="IPR003661">
    <property type="entry name" value="HisK_dim/P_dom"/>
</dbReference>
<evidence type="ECO:0000256" key="10">
    <source>
        <dbReference type="ARBA" id="ARBA00022840"/>
    </source>
</evidence>
<dbReference type="InterPro" id="IPR036890">
    <property type="entry name" value="HATPase_C_sf"/>
</dbReference>
<dbReference type="Gene3D" id="6.10.340.10">
    <property type="match status" value="1"/>
</dbReference>
<dbReference type="InterPro" id="IPR003594">
    <property type="entry name" value="HATPase_dom"/>
</dbReference>
<protein>
    <recommendedName>
        <fullName evidence="3">histidine kinase</fullName>
        <ecNumber evidence="3">2.7.13.3</ecNumber>
    </recommendedName>
</protein>
<sequence>MKLKTRIIISFFIIMLEPLIFAGIALNLFTRYQIKMFEKQYGIENPTYESLYNTAEVVNHLTNDAAEQIKQIADTEPWKFEDTEYLNSLNQQLSKTYSYVLVWEDEDITYYGNDTYSAELVEKLKEYDDFNSASNDGVYLGGKIQALIKQVNFTTANVRDGRVYIICSVFDVVPQLKDLMKNMVAAVVLILAITALGLTWWVYRGLIAPLDKLRTATRKIKEGNLNFSITPEGASEIAELCEDFEDMRQRLKENAEEKVEFDRENKELISNISHDLKTPITAVKGYVEGIMDGVANTPEKMDRYIRTIYNKANDMDRLINELTFYSKMDTNRIPYTFNKIAVTDFFDDCAEDLSVELESKGVEFTYYNYVEPGVLVIADVEQIKRVVNNIVSNSLKYMGDRHPKRINLRVKDVGDFIQAEIEDNGRGIAAKDLPNIFDRFYRTDASRNSSKGGSGIGLSIVKKIMEDHGGKVWATSKENIGTVMYFVLRKYQEVPVNE</sequence>
<evidence type="ECO:0000256" key="9">
    <source>
        <dbReference type="ARBA" id="ARBA00022777"/>
    </source>
</evidence>
<comment type="caution">
    <text evidence="18">The sequence shown here is derived from an EMBL/GenBank/DDBJ whole genome shotgun (WGS) entry which is preliminary data.</text>
</comment>
<feature type="transmembrane region" description="Helical" evidence="15">
    <location>
        <begin position="183"/>
        <end position="203"/>
    </location>
</feature>
<dbReference type="CDD" id="cd00075">
    <property type="entry name" value="HATPase"/>
    <property type="match status" value="1"/>
</dbReference>
<feature type="coiled-coil region" evidence="14">
    <location>
        <begin position="234"/>
        <end position="264"/>
    </location>
</feature>
<evidence type="ECO:0000256" key="12">
    <source>
        <dbReference type="ARBA" id="ARBA00023012"/>
    </source>
</evidence>
<dbReference type="GO" id="GO:0000155">
    <property type="term" value="F:phosphorelay sensor kinase activity"/>
    <property type="evidence" value="ECO:0007669"/>
    <property type="project" value="InterPro"/>
</dbReference>
<evidence type="ECO:0000256" key="7">
    <source>
        <dbReference type="ARBA" id="ARBA00022692"/>
    </source>
</evidence>
<dbReference type="CDD" id="cd06225">
    <property type="entry name" value="HAMP"/>
    <property type="match status" value="1"/>
</dbReference>
<dbReference type="FunFam" id="3.30.565.10:FF:000006">
    <property type="entry name" value="Sensor histidine kinase WalK"/>
    <property type="match status" value="1"/>
</dbReference>
<name>A0A9D2TBN8_9FIRM</name>
<evidence type="ECO:0000256" key="1">
    <source>
        <dbReference type="ARBA" id="ARBA00000085"/>
    </source>
</evidence>
<keyword evidence="6" id="KW-0808">Transferase</keyword>
<evidence type="ECO:0000256" key="13">
    <source>
        <dbReference type="ARBA" id="ARBA00023136"/>
    </source>
</evidence>
<evidence type="ECO:0000256" key="4">
    <source>
        <dbReference type="ARBA" id="ARBA00022475"/>
    </source>
</evidence>
<dbReference type="InterPro" id="IPR050398">
    <property type="entry name" value="HssS/ArlS-like"/>
</dbReference>
<evidence type="ECO:0000256" key="8">
    <source>
        <dbReference type="ARBA" id="ARBA00022741"/>
    </source>
</evidence>
<evidence type="ECO:0000256" key="11">
    <source>
        <dbReference type="ARBA" id="ARBA00022989"/>
    </source>
</evidence>
<dbReference type="SUPFAM" id="SSF158472">
    <property type="entry name" value="HAMP domain-like"/>
    <property type="match status" value="1"/>
</dbReference>
<feature type="domain" description="HAMP" evidence="17">
    <location>
        <begin position="204"/>
        <end position="256"/>
    </location>
</feature>
<dbReference type="EC" id="2.7.13.3" evidence="3"/>
<dbReference type="PANTHER" id="PTHR45528:SF1">
    <property type="entry name" value="SENSOR HISTIDINE KINASE CPXA"/>
    <property type="match status" value="1"/>
</dbReference>
<proteinExistence type="predicted"/>
<dbReference type="InterPro" id="IPR005467">
    <property type="entry name" value="His_kinase_dom"/>
</dbReference>
<dbReference type="Pfam" id="PF00512">
    <property type="entry name" value="HisKA"/>
    <property type="match status" value="1"/>
</dbReference>
<dbReference type="InterPro" id="IPR004358">
    <property type="entry name" value="Sig_transdc_His_kin-like_C"/>
</dbReference>
<dbReference type="InterPro" id="IPR003660">
    <property type="entry name" value="HAMP_dom"/>
</dbReference>
<keyword evidence="5" id="KW-0597">Phosphoprotein</keyword>
<reference evidence="18" key="1">
    <citation type="journal article" date="2021" name="PeerJ">
        <title>Extensive microbial diversity within the chicken gut microbiome revealed by metagenomics and culture.</title>
        <authorList>
            <person name="Gilroy R."/>
            <person name="Ravi A."/>
            <person name="Getino M."/>
            <person name="Pursley I."/>
            <person name="Horton D.L."/>
            <person name="Alikhan N.F."/>
            <person name="Baker D."/>
            <person name="Gharbi K."/>
            <person name="Hall N."/>
            <person name="Watson M."/>
            <person name="Adriaenssens E.M."/>
            <person name="Foster-Nyarko E."/>
            <person name="Jarju S."/>
            <person name="Secka A."/>
            <person name="Antonio M."/>
            <person name="Oren A."/>
            <person name="Chaudhuri R.R."/>
            <person name="La Ragione R."/>
            <person name="Hildebrand F."/>
            <person name="Pallen M.J."/>
        </authorList>
    </citation>
    <scope>NUCLEOTIDE SEQUENCE</scope>
    <source>
        <strain evidence="18">ChiBcec2-3848</strain>
    </source>
</reference>
<dbReference type="Gene3D" id="1.10.287.130">
    <property type="match status" value="1"/>
</dbReference>
<dbReference type="InterPro" id="IPR036097">
    <property type="entry name" value="HisK_dim/P_sf"/>
</dbReference>
<reference evidence="18" key="2">
    <citation type="submission" date="2021-04" db="EMBL/GenBank/DDBJ databases">
        <authorList>
            <person name="Gilroy R."/>
        </authorList>
    </citation>
    <scope>NUCLEOTIDE SEQUENCE</scope>
    <source>
        <strain evidence="18">ChiBcec2-3848</strain>
    </source>
</reference>
<evidence type="ECO:0000256" key="15">
    <source>
        <dbReference type="SAM" id="Phobius"/>
    </source>
</evidence>
<dbReference type="SMART" id="SM00388">
    <property type="entry name" value="HisKA"/>
    <property type="match status" value="1"/>
</dbReference>
<evidence type="ECO:0000259" key="17">
    <source>
        <dbReference type="PROSITE" id="PS50885"/>
    </source>
</evidence>
<gene>
    <name evidence="18" type="ORF">H9753_06105</name>
</gene>
<evidence type="ECO:0000313" key="18">
    <source>
        <dbReference type="EMBL" id="HJC63176.1"/>
    </source>
</evidence>
<dbReference type="SUPFAM" id="SSF55874">
    <property type="entry name" value="ATPase domain of HSP90 chaperone/DNA topoisomerase II/histidine kinase"/>
    <property type="match status" value="1"/>
</dbReference>
<feature type="domain" description="Histidine kinase" evidence="16">
    <location>
        <begin position="271"/>
        <end position="492"/>
    </location>
</feature>
<keyword evidence="4" id="KW-1003">Cell membrane</keyword>
<dbReference type="SMART" id="SM00387">
    <property type="entry name" value="HATPase_c"/>
    <property type="match status" value="1"/>
</dbReference>
<dbReference type="PROSITE" id="PS50109">
    <property type="entry name" value="HIS_KIN"/>
    <property type="match status" value="1"/>
</dbReference>
<keyword evidence="14" id="KW-0175">Coiled coil</keyword>
<dbReference type="PRINTS" id="PR00344">
    <property type="entry name" value="BCTRLSENSOR"/>
</dbReference>
<feature type="transmembrane region" description="Helical" evidence="15">
    <location>
        <begin position="6"/>
        <end position="29"/>
    </location>
</feature>
<dbReference type="Pfam" id="PF02518">
    <property type="entry name" value="HATPase_c"/>
    <property type="match status" value="1"/>
</dbReference>
<keyword evidence="9 18" id="KW-0418">Kinase</keyword>
<dbReference type="Pfam" id="PF00672">
    <property type="entry name" value="HAMP"/>
    <property type="match status" value="1"/>
</dbReference>
<evidence type="ECO:0000256" key="5">
    <source>
        <dbReference type="ARBA" id="ARBA00022553"/>
    </source>
</evidence>
<keyword evidence="10" id="KW-0067">ATP-binding</keyword>
<dbReference type="GO" id="GO:0005886">
    <property type="term" value="C:plasma membrane"/>
    <property type="evidence" value="ECO:0007669"/>
    <property type="project" value="UniProtKB-SubCell"/>
</dbReference>
<dbReference type="Proteomes" id="UP000823886">
    <property type="component" value="Unassembled WGS sequence"/>
</dbReference>
<organism evidence="18 19">
    <name type="scientific">Candidatus Blautia merdavium</name>
    <dbReference type="NCBI Taxonomy" id="2838494"/>
    <lineage>
        <taxon>Bacteria</taxon>
        <taxon>Bacillati</taxon>
        <taxon>Bacillota</taxon>
        <taxon>Clostridia</taxon>
        <taxon>Lachnospirales</taxon>
        <taxon>Lachnospiraceae</taxon>
        <taxon>Blautia</taxon>
    </lineage>
</organism>
<accession>A0A9D2TBN8</accession>
<dbReference type="EMBL" id="DWVZ01000079">
    <property type="protein sequence ID" value="HJC63176.1"/>
    <property type="molecule type" value="Genomic_DNA"/>
</dbReference>